<accession>A0A0N4Y9B6</accession>
<gene>
    <name evidence="2" type="ORF">NBR_LOCUS12887</name>
</gene>
<dbReference type="WBParaSite" id="NBR_0001288601-mRNA-1">
    <property type="protein sequence ID" value="NBR_0001288601-mRNA-1"/>
    <property type="gene ID" value="NBR_0001288601"/>
</dbReference>
<organism evidence="4">
    <name type="scientific">Nippostrongylus brasiliensis</name>
    <name type="common">Rat hookworm</name>
    <dbReference type="NCBI Taxonomy" id="27835"/>
    <lineage>
        <taxon>Eukaryota</taxon>
        <taxon>Metazoa</taxon>
        <taxon>Ecdysozoa</taxon>
        <taxon>Nematoda</taxon>
        <taxon>Chromadorea</taxon>
        <taxon>Rhabditida</taxon>
        <taxon>Rhabditina</taxon>
        <taxon>Rhabditomorpha</taxon>
        <taxon>Strongyloidea</taxon>
        <taxon>Heligmosomidae</taxon>
        <taxon>Nippostrongylus</taxon>
    </lineage>
</organism>
<evidence type="ECO:0000313" key="4">
    <source>
        <dbReference type="WBParaSite" id="NBR_0001288601-mRNA-1"/>
    </source>
</evidence>
<keyword evidence="1" id="KW-0812">Transmembrane</keyword>
<protein>
    <submittedName>
        <fullName evidence="4">Frizzled-4</fullName>
    </submittedName>
</protein>
<sequence length="106" mass="11851">MGFSHRVVRHNVYVCVLSLPSVLYGLVSVAFGFATMEDDPVEMCNPPSSLSPYVKFYWYMAALVAGAITVIGYCSAYCILLYQREFHYLQVLFTAVSLIGGNQEIH</sequence>
<evidence type="ECO:0000313" key="2">
    <source>
        <dbReference type="EMBL" id="VDL76476.1"/>
    </source>
</evidence>
<reference evidence="2 3" key="2">
    <citation type="submission" date="2018-11" db="EMBL/GenBank/DDBJ databases">
        <authorList>
            <consortium name="Pathogen Informatics"/>
        </authorList>
    </citation>
    <scope>NUCLEOTIDE SEQUENCE [LARGE SCALE GENOMIC DNA]</scope>
</reference>
<dbReference type="Pfam" id="PF10320">
    <property type="entry name" value="7TM_GPCR_Srsx"/>
    <property type="match status" value="1"/>
</dbReference>
<keyword evidence="3" id="KW-1185">Reference proteome</keyword>
<reference evidence="4" key="1">
    <citation type="submission" date="2017-02" db="UniProtKB">
        <authorList>
            <consortium name="WormBaseParasite"/>
        </authorList>
    </citation>
    <scope>IDENTIFICATION</scope>
</reference>
<keyword evidence="1" id="KW-1133">Transmembrane helix</keyword>
<name>A0A0N4Y9B6_NIPBR</name>
<feature type="transmembrane region" description="Helical" evidence="1">
    <location>
        <begin position="12"/>
        <end position="36"/>
    </location>
</feature>
<dbReference type="InterPro" id="IPR019424">
    <property type="entry name" value="7TM_GPCR_Srsx"/>
</dbReference>
<feature type="transmembrane region" description="Helical" evidence="1">
    <location>
        <begin position="56"/>
        <end position="82"/>
    </location>
</feature>
<proteinExistence type="predicted"/>
<dbReference type="EMBL" id="UYSL01020883">
    <property type="protein sequence ID" value="VDL76476.1"/>
    <property type="molecule type" value="Genomic_DNA"/>
</dbReference>
<evidence type="ECO:0000256" key="1">
    <source>
        <dbReference type="SAM" id="Phobius"/>
    </source>
</evidence>
<dbReference type="AlphaFoldDB" id="A0A0N4Y9B6"/>
<dbReference type="Proteomes" id="UP000271162">
    <property type="component" value="Unassembled WGS sequence"/>
</dbReference>
<keyword evidence="1" id="KW-0472">Membrane</keyword>
<evidence type="ECO:0000313" key="3">
    <source>
        <dbReference type="Proteomes" id="UP000271162"/>
    </source>
</evidence>